<gene>
    <name evidence="2" type="ORF">BJ998_000948</name>
</gene>
<feature type="transmembrane region" description="Helical" evidence="1">
    <location>
        <begin position="20"/>
        <end position="39"/>
    </location>
</feature>
<keyword evidence="1" id="KW-1133">Transmembrane helix</keyword>
<reference evidence="2 3" key="1">
    <citation type="submission" date="2020-08" db="EMBL/GenBank/DDBJ databases">
        <title>Sequencing the genomes of 1000 actinobacteria strains.</title>
        <authorList>
            <person name="Klenk H.-P."/>
        </authorList>
    </citation>
    <scope>NUCLEOTIDE SEQUENCE [LARGE SCALE GENOMIC DNA]</scope>
    <source>
        <strain evidence="2 3">DSM 43851</strain>
    </source>
</reference>
<dbReference type="RefSeq" id="WP_184858801.1">
    <property type="nucleotide sequence ID" value="NZ_BAAAWY010000002.1"/>
</dbReference>
<evidence type="ECO:0000256" key="1">
    <source>
        <dbReference type="SAM" id="Phobius"/>
    </source>
</evidence>
<dbReference type="Proteomes" id="UP000585638">
    <property type="component" value="Unassembled WGS sequence"/>
</dbReference>
<proteinExistence type="predicted"/>
<dbReference type="EMBL" id="JACHIR010000001">
    <property type="protein sequence ID" value="MBB5889752.1"/>
    <property type="molecule type" value="Genomic_DNA"/>
</dbReference>
<name>A0A7W9KC13_9PSEU</name>
<accession>A0A7W9KC13</accession>
<keyword evidence="1" id="KW-0812">Transmembrane</keyword>
<keyword evidence="1" id="KW-0472">Membrane</keyword>
<sequence length="47" mass="4856">MGTSSASVARMPLYRPDPAALIVAGSVPVGNFAALWLLANANNRARS</sequence>
<evidence type="ECO:0000313" key="2">
    <source>
        <dbReference type="EMBL" id="MBB5889752.1"/>
    </source>
</evidence>
<keyword evidence="3" id="KW-1185">Reference proteome</keyword>
<protein>
    <submittedName>
        <fullName evidence="2">Uncharacterized protein</fullName>
    </submittedName>
</protein>
<evidence type="ECO:0000313" key="3">
    <source>
        <dbReference type="Proteomes" id="UP000585638"/>
    </source>
</evidence>
<comment type="caution">
    <text evidence="2">The sequence shown here is derived from an EMBL/GenBank/DDBJ whole genome shotgun (WGS) entry which is preliminary data.</text>
</comment>
<organism evidence="2 3">
    <name type="scientific">Kutzneria kofuensis</name>
    <dbReference type="NCBI Taxonomy" id="103725"/>
    <lineage>
        <taxon>Bacteria</taxon>
        <taxon>Bacillati</taxon>
        <taxon>Actinomycetota</taxon>
        <taxon>Actinomycetes</taxon>
        <taxon>Pseudonocardiales</taxon>
        <taxon>Pseudonocardiaceae</taxon>
        <taxon>Kutzneria</taxon>
    </lineage>
</organism>
<dbReference type="AlphaFoldDB" id="A0A7W9KC13"/>